<keyword evidence="2 3" id="KW-0040">ANK repeat</keyword>
<evidence type="ECO:0000313" key="6">
    <source>
        <dbReference type="Proteomes" id="UP001390339"/>
    </source>
</evidence>
<proteinExistence type="predicted"/>
<feature type="repeat" description="ANK" evidence="3">
    <location>
        <begin position="1071"/>
        <end position="1103"/>
    </location>
</feature>
<evidence type="ECO:0000313" key="5">
    <source>
        <dbReference type="EMBL" id="KAK8867296.1"/>
    </source>
</evidence>
<protein>
    <submittedName>
        <fullName evidence="5">Ankyrin repeat-containing domain protein</fullName>
    </submittedName>
</protein>
<dbReference type="Gene3D" id="1.25.40.20">
    <property type="entry name" value="Ankyrin repeat-containing domain"/>
    <property type="match status" value="3"/>
</dbReference>
<dbReference type="Pfam" id="PF12796">
    <property type="entry name" value="Ank_2"/>
    <property type="match status" value="2"/>
</dbReference>
<dbReference type="PROSITE" id="PS50297">
    <property type="entry name" value="ANK_REP_REGION"/>
    <property type="match status" value="2"/>
</dbReference>
<sequence length="1254" mass="139306">MPPEARKIPQSDWDRHQSTIRAFYHNEKLPLWKQNGKRCVISVMREEHGFDASLSQYEAQLRRWDSQKNLKRQEWAFLLSQYDKLAARGCKVRIVLSGLPVLERRILRARRHLQSTGHAVHTMSAPSQAFVEYQDSRKDWIRYFSANHAPESDQPRTQVLATLGQGVSGVHGHDSSVHDADLAPLNLPQQSSASGEISLIARQEVADSTPNLVLGLRDRLHSQQSRREPGVSEDAHVSVELSRFGRPTRELRLSHPRHIIQPPQGSLVAINSSRPPYSSVDPGADIILHPAAQQIIDQLSFLTPANIEISSLGLSTRDLRSNTPTLVKAISFSVSNRTDISLRTHHQTVFGLLRQAEPLQRGLTDFLQALDPSSRECLVDNIFRHAVETGDPQATKMILEMAQSKFKYSVNPNLIKCTILERAGHFTPLEVAAVKRNVELTRVLLGVEANPNHTYWQGFEHAQGALEHALWTSVRPPDAPPVNIEVVHLLLDHQAQVRPETLQLLLRYPLIKGEIVQDVIGRIEVEHHGSYFPPNAPHDRVLRSCEDHLKLQIATLVTDIVRIFPNSTGYSSIVSFLSKCDAAVCGPCAYRHEDQISDMLKVAALRGNTDLVVFMLPMVPSAYLQELLVLAIRSGETRLVDRLLQVGATVNGPATAVITVSNFRPYEDEKLPFVKEMTPLAEAIRCQDGSLVRRLEDLGALSCIGIGKETHFRAAATAAAYAGNLTYLRKICGKGSALDVTLLSSALAAATSCDHFEIASFLLTYADTGGVASALSEAISRKNKPAFDLLVQFLGDGFENSNMMANAVKWGNIEVLDCLVRLGKDVNDDEGDLFNLPLTIAALIGDKTILRWLLDHGAVPVQGSSLEPSPLAIAALHGDTEMVDILLAHHACVRDETALSFAMTYSQEAFETLLSAFVSRFPKGLPGFGSMLLNKAMHDVKVHQIKRLLEAGMDPNTPVRTYFGYESYQIEHLHEERKSAWSCRLLDENALLKRIKKLSPLGYAISMDIHGRLNRINMVRMILEAGADPNRYVGNYPRQTSFLLAVEEEDMDIIRLLVEFRADVNLRLYGMRYSPLQQACQQGSLDVVMFLLQQGADVQAAPSPAKGGTALQMASRSGNVKLAQLLIDNGADVHEPPAQTGGRTSFEGAAEEGRIMMLEFLWDQACPAGFPRAELERARSFAEEECHRGCVEDETYEVELLHMVKLPTDYPGGIEPELHKYLNHISARLDIWAALVFRSQFSSAVRHCRGAYHD</sequence>
<dbReference type="InterPro" id="IPR002110">
    <property type="entry name" value="Ankyrin_rpt"/>
</dbReference>
<organism evidence="5 6">
    <name type="scientific">Apiospora arundinis</name>
    <dbReference type="NCBI Taxonomy" id="335852"/>
    <lineage>
        <taxon>Eukaryota</taxon>
        <taxon>Fungi</taxon>
        <taxon>Dikarya</taxon>
        <taxon>Ascomycota</taxon>
        <taxon>Pezizomycotina</taxon>
        <taxon>Sordariomycetes</taxon>
        <taxon>Xylariomycetidae</taxon>
        <taxon>Amphisphaeriales</taxon>
        <taxon>Apiosporaceae</taxon>
        <taxon>Apiospora</taxon>
    </lineage>
</organism>
<dbReference type="InterPro" id="IPR025676">
    <property type="entry name" value="Clr5_dom"/>
</dbReference>
<dbReference type="InterPro" id="IPR051165">
    <property type="entry name" value="Multifunctional_ANK_Repeat"/>
</dbReference>
<comment type="caution">
    <text evidence="5">The sequence shown here is derived from an EMBL/GenBank/DDBJ whole genome shotgun (WGS) entry which is preliminary data.</text>
</comment>
<dbReference type="PANTHER" id="PTHR24123">
    <property type="entry name" value="ANKYRIN REPEAT-CONTAINING"/>
    <property type="match status" value="1"/>
</dbReference>
<dbReference type="EMBL" id="JAPCWZ010000004">
    <property type="protein sequence ID" value="KAK8867296.1"/>
    <property type="molecule type" value="Genomic_DNA"/>
</dbReference>
<dbReference type="Proteomes" id="UP001390339">
    <property type="component" value="Unassembled WGS sequence"/>
</dbReference>
<accession>A0ABR2ISH3</accession>
<evidence type="ECO:0000259" key="4">
    <source>
        <dbReference type="Pfam" id="PF14420"/>
    </source>
</evidence>
<keyword evidence="6" id="KW-1185">Reference proteome</keyword>
<gene>
    <name evidence="5" type="ORF">PGQ11_005874</name>
</gene>
<dbReference type="InterPro" id="IPR036770">
    <property type="entry name" value="Ankyrin_rpt-contain_sf"/>
</dbReference>
<feature type="domain" description="Clr5" evidence="4">
    <location>
        <begin position="10"/>
        <end position="68"/>
    </location>
</feature>
<feature type="repeat" description="ANK" evidence="3">
    <location>
        <begin position="1106"/>
        <end position="1138"/>
    </location>
</feature>
<dbReference type="SMART" id="SM00248">
    <property type="entry name" value="ANK"/>
    <property type="match status" value="13"/>
</dbReference>
<evidence type="ECO:0000256" key="1">
    <source>
        <dbReference type="ARBA" id="ARBA00022737"/>
    </source>
</evidence>
<evidence type="ECO:0000256" key="3">
    <source>
        <dbReference type="PROSITE-ProRule" id="PRU00023"/>
    </source>
</evidence>
<dbReference type="Pfam" id="PF14420">
    <property type="entry name" value="Clr5"/>
    <property type="match status" value="1"/>
</dbReference>
<name>A0ABR2ISH3_9PEZI</name>
<dbReference type="SUPFAM" id="SSF48403">
    <property type="entry name" value="Ankyrin repeat"/>
    <property type="match status" value="2"/>
</dbReference>
<reference evidence="5 6" key="1">
    <citation type="journal article" date="2024" name="IMA Fungus">
        <title>Apiospora arundinis, a panoply of carbohydrate-active enzymes and secondary metabolites.</title>
        <authorList>
            <person name="Sorensen T."/>
            <person name="Petersen C."/>
            <person name="Muurmann A.T."/>
            <person name="Christiansen J.V."/>
            <person name="Brundto M.L."/>
            <person name="Overgaard C.K."/>
            <person name="Boysen A.T."/>
            <person name="Wollenberg R.D."/>
            <person name="Larsen T.O."/>
            <person name="Sorensen J.L."/>
            <person name="Nielsen K.L."/>
            <person name="Sondergaard T.E."/>
        </authorList>
    </citation>
    <scope>NUCLEOTIDE SEQUENCE [LARGE SCALE GENOMIC DNA]</scope>
    <source>
        <strain evidence="5 6">AAU 773</strain>
    </source>
</reference>
<dbReference type="PROSITE" id="PS50088">
    <property type="entry name" value="ANK_REPEAT"/>
    <property type="match status" value="2"/>
</dbReference>
<evidence type="ECO:0000256" key="2">
    <source>
        <dbReference type="ARBA" id="ARBA00023043"/>
    </source>
</evidence>
<dbReference type="PANTHER" id="PTHR24123:SF33">
    <property type="entry name" value="PROTEIN HOS4"/>
    <property type="match status" value="1"/>
</dbReference>
<keyword evidence="1" id="KW-0677">Repeat</keyword>